<evidence type="ECO:0000313" key="2">
    <source>
        <dbReference type="Proteomes" id="UP000287651"/>
    </source>
</evidence>
<dbReference type="AlphaFoldDB" id="A0A427AZZ0"/>
<accession>A0A427AZZ0</accession>
<comment type="caution">
    <text evidence="1">The sequence shown here is derived from an EMBL/GenBank/DDBJ whole genome shotgun (WGS) entry which is preliminary data.</text>
</comment>
<protein>
    <submittedName>
        <fullName evidence="1">Uncharacterized protein</fullName>
    </submittedName>
</protein>
<sequence length="303" mass="33434">MEVGRLVKDETVLSRIGCITTGKSCAKLTEVRGITNSRIQYSCKGLYADDGVSMTIPRRLKLGVMEHWNFLLRHGKDTSVGGESYVVDRNVEEYLKTTTPQISADRASDEKSSHDMIGATGELDCSSAYIRLREPNKPKDKAKEKKRENLEIWCCSPSTIAIVACGEKKPRRTSYLLENPSSSGLSPRVPAPDVNDTVVIISAPTESCSLLLDQVQKHVQIRMEAYQRYIDSLIAMAYKIASDQIAASSFDMTDHQLMHIATLSCSVLHQPPSVNAINSQSGGRKASLSAVEGQVSYQKRHLN</sequence>
<organism evidence="1 2">
    <name type="scientific">Ensete ventricosum</name>
    <name type="common">Abyssinian banana</name>
    <name type="synonym">Musa ensete</name>
    <dbReference type="NCBI Taxonomy" id="4639"/>
    <lineage>
        <taxon>Eukaryota</taxon>
        <taxon>Viridiplantae</taxon>
        <taxon>Streptophyta</taxon>
        <taxon>Embryophyta</taxon>
        <taxon>Tracheophyta</taxon>
        <taxon>Spermatophyta</taxon>
        <taxon>Magnoliopsida</taxon>
        <taxon>Liliopsida</taxon>
        <taxon>Zingiberales</taxon>
        <taxon>Musaceae</taxon>
        <taxon>Ensete</taxon>
    </lineage>
</organism>
<name>A0A427AZZ0_ENSVE</name>
<dbReference type="EMBL" id="AMZH03000848">
    <property type="protein sequence ID" value="RRT81697.1"/>
    <property type="molecule type" value="Genomic_DNA"/>
</dbReference>
<evidence type="ECO:0000313" key="1">
    <source>
        <dbReference type="EMBL" id="RRT81697.1"/>
    </source>
</evidence>
<dbReference type="Proteomes" id="UP000287651">
    <property type="component" value="Unassembled WGS sequence"/>
</dbReference>
<proteinExistence type="predicted"/>
<gene>
    <name evidence="1" type="ORF">B296_00004567</name>
</gene>
<reference evidence="1 2" key="1">
    <citation type="journal article" date="2014" name="Agronomy (Basel)">
        <title>A Draft Genome Sequence for Ensete ventricosum, the Drought-Tolerant Tree Against Hunger.</title>
        <authorList>
            <person name="Harrison J."/>
            <person name="Moore K.A."/>
            <person name="Paszkiewicz K."/>
            <person name="Jones T."/>
            <person name="Grant M."/>
            <person name="Ambacheew D."/>
            <person name="Muzemil S."/>
            <person name="Studholme D.J."/>
        </authorList>
    </citation>
    <scope>NUCLEOTIDE SEQUENCE [LARGE SCALE GENOMIC DNA]</scope>
</reference>